<protein>
    <submittedName>
        <fullName evidence="2">Thioredoxin-like protein chloroplastic-like</fullName>
    </submittedName>
</protein>
<dbReference type="Pfam" id="PF00085">
    <property type="entry name" value="Thioredoxin"/>
    <property type="match status" value="1"/>
</dbReference>
<dbReference type="GO" id="GO:0016671">
    <property type="term" value="F:oxidoreductase activity, acting on a sulfur group of donors, disulfide as acceptor"/>
    <property type="evidence" value="ECO:0007669"/>
    <property type="project" value="InterPro"/>
</dbReference>
<dbReference type="InterPro" id="IPR044192">
    <property type="entry name" value="CDSP32"/>
</dbReference>
<dbReference type="InterPro" id="IPR036249">
    <property type="entry name" value="Thioredoxin-like_sf"/>
</dbReference>
<dbReference type="InterPro" id="IPR013766">
    <property type="entry name" value="Thioredoxin_domain"/>
</dbReference>
<feature type="domain" description="Thioredoxin" evidence="1">
    <location>
        <begin position="241"/>
        <end position="324"/>
    </location>
</feature>
<evidence type="ECO:0000259" key="1">
    <source>
        <dbReference type="Pfam" id="PF00085"/>
    </source>
</evidence>
<dbReference type="AlphaFoldDB" id="A0A061QTY0"/>
<feature type="non-terminal residue" evidence="2">
    <location>
        <position position="351"/>
    </location>
</feature>
<dbReference type="PANTHER" id="PTHR47578:SF1">
    <property type="entry name" value="THIOREDOXIN-LIKE PROTEIN CDSP32, CHLOROPLASTIC"/>
    <property type="match status" value="1"/>
</dbReference>
<dbReference type="SUPFAM" id="SSF52833">
    <property type="entry name" value="Thioredoxin-like"/>
    <property type="match status" value="2"/>
</dbReference>
<organism evidence="2">
    <name type="scientific">Tetraselmis sp. GSL018</name>
    <dbReference type="NCBI Taxonomy" id="582737"/>
    <lineage>
        <taxon>Eukaryota</taxon>
        <taxon>Viridiplantae</taxon>
        <taxon>Chlorophyta</taxon>
        <taxon>core chlorophytes</taxon>
        <taxon>Chlorodendrophyceae</taxon>
        <taxon>Chlorodendrales</taxon>
        <taxon>Chlorodendraceae</taxon>
        <taxon>Tetraselmis</taxon>
    </lineage>
</organism>
<evidence type="ECO:0000313" key="2">
    <source>
        <dbReference type="EMBL" id="JAC63138.1"/>
    </source>
</evidence>
<proteinExistence type="predicted"/>
<accession>A0A061QTY0</accession>
<name>A0A061QTY0_9CHLO</name>
<gene>
    <name evidence="2" type="ORF">TSPGSL018_21379</name>
</gene>
<sequence length="351" mass="39539">IRVFRARPAGLSDCRSQGGRKTVFQIHTSISTLKRDFFCPRNHGFLNDKRRCLRFRNSAFSGESSEEAFARRLRESQDVEDRVQFVETIEGFETQLDKAGQKLLVLEISSDEVCQTGTGEDPEYYWEEDKKASLEPCITLKHVFQRCARNCPDTVFVAALDNETENSRKLMDYLEVRYTPSLFFYRAGKRVWKVEGVNDAANDLGEGVLFYGDKLVQSSHPTSEWVPTISSKDQLQQFLVEQPPNLLAVVDVSTSDCNPCVHVFPAVVALARSLEGHVKFARFLCDSNSTETFRELGVVEVPTFIFYRGGAEVLRYVGSSRGDLIGKILEVQAAAGIQPPPPPPARGWRAR</sequence>
<dbReference type="CDD" id="cd02947">
    <property type="entry name" value="TRX_family"/>
    <property type="match status" value="1"/>
</dbReference>
<dbReference type="Gene3D" id="3.40.30.10">
    <property type="entry name" value="Glutaredoxin"/>
    <property type="match status" value="2"/>
</dbReference>
<dbReference type="EMBL" id="GBEZ01023777">
    <property type="protein sequence ID" value="JAC63138.1"/>
    <property type="molecule type" value="Transcribed_RNA"/>
</dbReference>
<reference evidence="2" key="1">
    <citation type="submission" date="2014-05" db="EMBL/GenBank/DDBJ databases">
        <title>The transcriptome of the halophilic microalga Tetraselmis sp. GSL018 isolated from the Great Salt Lake, Utah.</title>
        <authorList>
            <person name="Jinkerson R.E."/>
            <person name="D'Adamo S."/>
            <person name="Posewitz M.C."/>
        </authorList>
    </citation>
    <scope>NUCLEOTIDE SEQUENCE</scope>
    <source>
        <strain evidence="2">GSL018</strain>
    </source>
</reference>
<dbReference type="PANTHER" id="PTHR47578">
    <property type="entry name" value="THIOREDOXIN-LIKE PROTEIN CDSP32, CHLOROPLASTIC"/>
    <property type="match status" value="1"/>
</dbReference>
<feature type="non-terminal residue" evidence="2">
    <location>
        <position position="1"/>
    </location>
</feature>